<sequence length="57" mass="6183">MDVYAFGVVLLELITGREAVFKQDGEEALLSEAVLQIMDGGNAEAEIGYIIDPRLQA</sequence>
<proteinExistence type="predicted"/>
<dbReference type="Proteomes" id="UP001642360">
    <property type="component" value="Unassembled WGS sequence"/>
</dbReference>
<dbReference type="SUPFAM" id="SSF56112">
    <property type="entry name" value="Protein kinase-like (PK-like)"/>
    <property type="match status" value="1"/>
</dbReference>
<evidence type="ECO:0008006" key="3">
    <source>
        <dbReference type="Google" id="ProtNLM"/>
    </source>
</evidence>
<name>A0ABC8SPC4_9AQUA</name>
<organism evidence="1 2">
    <name type="scientific">Ilex paraguariensis</name>
    <name type="common">yerba mate</name>
    <dbReference type="NCBI Taxonomy" id="185542"/>
    <lineage>
        <taxon>Eukaryota</taxon>
        <taxon>Viridiplantae</taxon>
        <taxon>Streptophyta</taxon>
        <taxon>Embryophyta</taxon>
        <taxon>Tracheophyta</taxon>
        <taxon>Spermatophyta</taxon>
        <taxon>Magnoliopsida</taxon>
        <taxon>eudicotyledons</taxon>
        <taxon>Gunneridae</taxon>
        <taxon>Pentapetalae</taxon>
        <taxon>asterids</taxon>
        <taxon>campanulids</taxon>
        <taxon>Aquifoliales</taxon>
        <taxon>Aquifoliaceae</taxon>
        <taxon>Ilex</taxon>
    </lineage>
</organism>
<reference evidence="1 2" key="1">
    <citation type="submission" date="2024-02" db="EMBL/GenBank/DDBJ databases">
        <authorList>
            <person name="Vignale AGUSTIN F."/>
            <person name="Sosa J E."/>
            <person name="Modenutti C."/>
        </authorList>
    </citation>
    <scope>NUCLEOTIDE SEQUENCE [LARGE SCALE GENOMIC DNA]</scope>
</reference>
<evidence type="ECO:0000313" key="2">
    <source>
        <dbReference type="Proteomes" id="UP001642360"/>
    </source>
</evidence>
<dbReference type="EMBL" id="CAUOFW020003236">
    <property type="protein sequence ID" value="CAK9158738.1"/>
    <property type="molecule type" value="Genomic_DNA"/>
</dbReference>
<keyword evidence="2" id="KW-1185">Reference proteome</keyword>
<dbReference type="InterPro" id="IPR011009">
    <property type="entry name" value="Kinase-like_dom_sf"/>
</dbReference>
<comment type="caution">
    <text evidence="1">The sequence shown here is derived from an EMBL/GenBank/DDBJ whole genome shotgun (WGS) entry which is preliminary data.</text>
</comment>
<evidence type="ECO:0000313" key="1">
    <source>
        <dbReference type="EMBL" id="CAK9158738.1"/>
    </source>
</evidence>
<gene>
    <name evidence="1" type="ORF">ILEXP_LOCUS27401</name>
</gene>
<dbReference type="AlphaFoldDB" id="A0ABC8SPC4"/>
<dbReference type="Gene3D" id="1.10.510.10">
    <property type="entry name" value="Transferase(Phosphotransferase) domain 1"/>
    <property type="match status" value="1"/>
</dbReference>
<accession>A0ABC8SPC4</accession>
<protein>
    <recommendedName>
        <fullName evidence="3">Protein kinase domain-containing protein</fullName>
    </recommendedName>
</protein>